<evidence type="ECO:0000313" key="2">
    <source>
        <dbReference type="Proteomes" id="UP000821598"/>
    </source>
</evidence>
<dbReference type="EMBL" id="VOMC01000142">
    <property type="protein sequence ID" value="NVI09801.1"/>
    <property type="molecule type" value="Genomic_DNA"/>
</dbReference>
<reference evidence="1 2" key="1">
    <citation type="submission" date="2019-08" db="EMBL/GenBank/DDBJ databases">
        <title>Paraburkholderia simonii sp. nov. and P. youngii sp. nov. Brazilian and Mexican Mimosa-associated rhizobia.</title>
        <authorList>
            <person name="Mavima L."/>
            <person name="Beukes C.W."/>
            <person name="Palmer M."/>
            <person name="De Meyer S.E."/>
            <person name="James E.K."/>
            <person name="Maluk M."/>
            <person name="Avontuur J.R."/>
            <person name="Chan W.Y."/>
            <person name="Venter S.N."/>
            <person name="Steenkamp E.T."/>
        </authorList>
    </citation>
    <scope>NUCLEOTIDE SEQUENCE [LARGE SCALE GENOMIC DNA]</scope>
    <source>
        <strain evidence="1 2">JPY454</strain>
    </source>
</reference>
<keyword evidence="2" id="KW-1185">Reference proteome</keyword>
<gene>
    <name evidence="1" type="ORF">FSB64_40975</name>
</gene>
<name>A0ABX2NZ63_9BURK</name>
<protein>
    <submittedName>
        <fullName evidence="1">DUF1173 domain-containing protein</fullName>
    </submittedName>
</protein>
<comment type="caution">
    <text evidence="1">The sequence shown here is derived from an EMBL/GenBank/DDBJ whole genome shotgun (WGS) entry which is preliminary data.</text>
</comment>
<sequence length="407" mass="44878">MFNVSFDGGTFPLSDVQENPARYMRRLERAKITPGYATCECGGAASLQLVIRRYGSLLHLAGWPDDGHRHDRACSFFKDPNVAPSVRGGDSKAAILSTPTGLNVKLDAALTTRETTIGSRGSATETRSRPSRRSASLLAFLQTLWVEAALNQWTGTASSRHWGQCNGQVLAEAGTALINGADAQNVLHIMRRFDEADRVAINAEFDAFIARLTTEKGTTRRGLIIGEVSEVAPTQYGHAVSLRQSARRYYASTSLIEHAARTYGHAWRALGERSARVVALLLVERTSKGHLKVIDLAAMLCSHAYLPCDSIHEVAMANRLVTERRDFVKPVRMSAEDDMLPDFVLRDAGVRTHIEVYGMNGVPAYEARKEEMRALRLARGIPAVEWDVDREPLTQVQLPPLRDARAT</sequence>
<dbReference type="Pfam" id="PF06666">
    <property type="entry name" value="DUF1173"/>
    <property type="match status" value="1"/>
</dbReference>
<dbReference type="InterPro" id="IPR009553">
    <property type="entry name" value="DUF1173"/>
</dbReference>
<accession>A0ABX2NZ63</accession>
<evidence type="ECO:0000313" key="1">
    <source>
        <dbReference type="EMBL" id="NVI09801.1"/>
    </source>
</evidence>
<organism evidence="1 2">
    <name type="scientific">Paraburkholderia youngii</name>
    <dbReference type="NCBI Taxonomy" id="2782701"/>
    <lineage>
        <taxon>Bacteria</taxon>
        <taxon>Pseudomonadati</taxon>
        <taxon>Pseudomonadota</taxon>
        <taxon>Betaproteobacteria</taxon>
        <taxon>Burkholderiales</taxon>
        <taxon>Burkholderiaceae</taxon>
        <taxon>Paraburkholderia</taxon>
    </lineage>
</organism>
<proteinExistence type="predicted"/>
<dbReference type="Proteomes" id="UP000821598">
    <property type="component" value="Unassembled WGS sequence"/>
</dbReference>
<dbReference type="RefSeq" id="WP_176370097.1">
    <property type="nucleotide sequence ID" value="NZ_VOMC01000142.1"/>
</dbReference>